<keyword evidence="1" id="KW-1133">Transmembrane helix</keyword>
<dbReference type="KEGG" id="ovb:NB640_04565"/>
<gene>
    <name evidence="2" type="ORF">NB640_04565</name>
</gene>
<evidence type="ECO:0000256" key="1">
    <source>
        <dbReference type="SAM" id="Phobius"/>
    </source>
</evidence>
<organism evidence="2 3">
    <name type="scientific">Oxalobacter vibrioformis</name>
    <dbReference type="NCBI Taxonomy" id="933080"/>
    <lineage>
        <taxon>Bacteria</taxon>
        <taxon>Pseudomonadati</taxon>
        <taxon>Pseudomonadota</taxon>
        <taxon>Betaproteobacteria</taxon>
        <taxon>Burkholderiales</taxon>
        <taxon>Oxalobacteraceae</taxon>
        <taxon>Oxalobacter</taxon>
    </lineage>
</organism>
<dbReference type="Proteomes" id="UP001156215">
    <property type="component" value="Chromosome"/>
</dbReference>
<accession>A0A9E9LYQ0</accession>
<evidence type="ECO:0000313" key="2">
    <source>
        <dbReference type="EMBL" id="WAW10916.1"/>
    </source>
</evidence>
<evidence type="ECO:0000313" key="3">
    <source>
        <dbReference type="Proteomes" id="UP001156215"/>
    </source>
</evidence>
<reference evidence="2" key="1">
    <citation type="journal article" date="2022" name="Front. Microbiol.">
        <title>New perspectives on an old grouping: The genomic and phenotypic variability of Oxalobacter formigenes and the implications for calcium oxalate stone prevention.</title>
        <authorList>
            <person name="Chmiel J.A."/>
            <person name="Carr C."/>
            <person name="Stuivenberg G.A."/>
            <person name="Venema R."/>
            <person name="Chanyi R.M."/>
            <person name="Al K.F."/>
            <person name="Giguere D."/>
            <person name="Say H."/>
            <person name="Akouris P.P."/>
            <person name="Dominguez Romero S.A."/>
            <person name="Kwong A."/>
            <person name="Tai V."/>
            <person name="Koval S.F."/>
            <person name="Razvi H."/>
            <person name="Bjazevic J."/>
            <person name="Burton J.P."/>
        </authorList>
    </citation>
    <scope>NUCLEOTIDE SEQUENCE</scope>
    <source>
        <strain evidence="2">WoOx3</strain>
    </source>
</reference>
<sequence length="122" mass="13444">MPPIIHIQSVLIRRLLMVLLAPFLLILILCMRIGRGIMSGLSEFSELFTAVWRGSEKDPPLLPCPFCGGKGIPHGWRTQGGATGPACDNCGATTWSADTWNTRITLTQEQLKSVQRHDDDAE</sequence>
<dbReference type="EMBL" id="CP098242">
    <property type="protein sequence ID" value="WAW10916.1"/>
    <property type="molecule type" value="Genomic_DNA"/>
</dbReference>
<proteinExistence type="predicted"/>
<keyword evidence="1" id="KW-0472">Membrane</keyword>
<dbReference type="RefSeq" id="WP_269309989.1">
    <property type="nucleotide sequence ID" value="NZ_CP098242.1"/>
</dbReference>
<dbReference type="AlphaFoldDB" id="A0A9E9LYQ0"/>
<keyword evidence="1" id="KW-0812">Transmembrane</keyword>
<name>A0A9E9LYQ0_9BURK</name>
<keyword evidence="3" id="KW-1185">Reference proteome</keyword>
<protein>
    <submittedName>
        <fullName evidence="2">Lar family restriction alleviation protein</fullName>
    </submittedName>
</protein>
<feature type="transmembrane region" description="Helical" evidence="1">
    <location>
        <begin position="12"/>
        <end position="31"/>
    </location>
</feature>